<feature type="binding site" evidence="16">
    <location>
        <begin position="92"/>
        <end position="94"/>
    </location>
    <ligand>
        <name>FMN</name>
        <dbReference type="ChEBI" id="CHEBI:58210"/>
    </ligand>
</feature>
<evidence type="ECO:0000256" key="1">
    <source>
        <dbReference type="ARBA" id="ARBA00000616"/>
    </source>
</evidence>
<comment type="similarity">
    <text evidence="8">Belongs to the FMN-dependent alpha-hydroxy acid dehydrogenase family.</text>
</comment>
<keyword evidence="5 16" id="KW-0285">Flavoprotein</keyword>
<dbReference type="CDD" id="cd04737">
    <property type="entry name" value="LOX_like_FMN"/>
    <property type="match status" value="1"/>
</dbReference>
<comment type="catalytic activity">
    <reaction evidence="1">
        <text>a (2S)-2-hydroxycarboxylate + O2 = a 2-oxocarboxylate + H2O2</text>
        <dbReference type="Rhea" id="RHEA:16789"/>
        <dbReference type="ChEBI" id="CHEBI:15379"/>
        <dbReference type="ChEBI" id="CHEBI:16240"/>
        <dbReference type="ChEBI" id="CHEBI:35179"/>
        <dbReference type="ChEBI" id="CHEBI:58123"/>
        <dbReference type="EC" id="1.1.3.15"/>
    </reaction>
</comment>
<comment type="catalytic activity">
    <reaction evidence="10">
        <text>(S)-lactate + O2 = pyruvate + H2O2</text>
        <dbReference type="Rhea" id="RHEA:55868"/>
        <dbReference type="ChEBI" id="CHEBI:15361"/>
        <dbReference type="ChEBI" id="CHEBI:15379"/>
        <dbReference type="ChEBI" id="CHEBI:16240"/>
        <dbReference type="ChEBI" id="CHEBI:16651"/>
    </reaction>
    <physiologicalReaction direction="left-to-right" evidence="10">
        <dbReference type="Rhea" id="RHEA:55869"/>
    </physiologicalReaction>
</comment>
<dbReference type="PROSITE" id="PS00557">
    <property type="entry name" value="FMN_HYDROXY_ACID_DH_1"/>
    <property type="match status" value="1"/>
</dbReference>
<evidence type="ECO:0000256" key="6">
    <source>
        <dbReference type="ARBA" id="ARBA00022643"/>
    </source>
</evidence>
<comment type="cofactor">
    <cofactor evidence="2">
        <name>FMN</name>
        <dbReference type="ChEBI" id="CHEBI:58210"/>
    </cofactor>
</comment>
<feature type="binding site" evidence="16">
    <location>
        <position position="145"/>
    </location>
    <ligand>
        <name>glyoxylate</name>
        <dbReference type="ChEBI" id="CHEBI:36655"/>
    </ligand>
</feature>
<dbReference type="PANTHER" id="PTHR10578">
    <property type="entry name" value="S -2-HYDROXY-ACID OXIDASE-RELATED"/>
    <property type="match status" value="1"/>
</dbReference>
<evidence type="ECO:0000256" key="15">
    <source>
        <dbReference type="PIRSR" id="PIRSR000138-1"/>
    </source>
</evidence>
<dbReference type="GO" id="GO:0003973">
    <property type="term" value="F:(S)-2-hydroxy-acid oxidase activity"/>
    <property type="evidence" value="ECO:0007669"/>
    <property type="project" value="UniProtKB-EC"/>
</dbReference>
<evidence type="ECO:0000256" key="14">
    <source>
        <dbReference type="ARBA" id="ARBA00079803"/>
    </source>
</evidence>
<evidence type="ECO:0000256" key="9">
    <source>
        <dbReference type="ARBA" id="ARBA00029513"/>
    </source>
</evidence>
<dbReference type="InterPro" id="IPR008259">
    <property type="entry name" value="FMN_hydac_DH_AS"/>
</dbReference>
<evidence type="ECO:0000256" key="5">
    <source>
        <dbReference type="ARBA" id="ARBA00022630"/>
    </source>
</evidence>
<dbReference type="EC" id="1.1.3.15" evidence="4"/>
<comment type="caution">
    <text evidence="18">The sequence shown here is derived from an EMBL/GenBank/DDBJ whole genome shotgun (WGS) entry which is preliminary data.</text>
</comment>
<comment type="catalytic activity">
    <reaction evidence="13">
        <text>2-hydroxyoctanoate + O2 = 2-oxooctanoate + H2O2</text>
        <dbReference type="Rhea" id="RHEA:67940"/>
        <dbReference type="ChEBI" id="CHEBI:15379"/>
        <dbReference type="ChEBI" id="CHEBI:16240"/>
        <dbReference type="ChEBI" id="CHEBI:133514"/>
        <dbReference type="ChEBI" id="CHEBI:176689"/>
    </reaction>
</comment>
<dbReference type="STRING" id="1423802.FC56_GL000224"/>
<dbReference type="Gene3D" id="3.20.20.70">
    <property type="entry name" value="Aldolase class I"/>
    <property type="match status" value="1"/>
</dbReference>
<evidence type="ECO:0000256" key="7">
    <source>
        <dbReference type="ARBA" id="ARBA00023002"/>
    </source>
</evidence>
<dbReference type="InterPro" id="IPR000262">
    <property type="entry name" value="FMN-dep_DH"/>
</dbReference>
<comment type="catalytic activity">
    <reaction evidence="12">
        <text>2-hydroxyoctadecanoate + O2 = 2-oxooctadecanoate + H2O2</text>
        <dbReference type="Rhea" id="RHEA:68964"/>
        <dbReference type="ChEBI" id="CHEBI:15379"/>
        <dbReference type="ChEBI" id="CHEBI:16240"/>
        <dbReference type="ChEBI" id="CHEBI:17162"/>
        <dbReference type="ChEBI" id="CHEBI:76724"/>
    </reaction>
</comment>
<evidence type="ECO:0000256" key="2">
    <source>
        <dbReference type="ARBA" id="ARBA00001917"/>
    </source>
</evidence>
<evidence type="ECO:0000313" key="19">
    <source>
        <dbReference type="Proteomes" id="UP000051256"/>
    </source>
</evidence>
<evidence type="ECO:0000256" key="10">
    <source>
        <dbReference type="ARBA" id="ARBA00048754"/>
    </source>
</evidence>
<keyword evidence="19" id="KW-1185">Reference proteome</keyword>
<dbReference type="InterPro" id="IPR037396">
    <property type="entry name" value="FMN_HAD"/>
</dbReference>
<feature type="binding site" evidence="16">
    <location>
        <position position="39"/>
    </location>
    <ligand>
        <name>glyoxylate</name>
        <dbReference type="ChEBI" id="CHEBI:36655"/>
    </ligand>
</feature>
<feature type="binding site" evidence="16">
    <location>
        <position position="121"/>
    </location>
    <ligand>
        <name>FMN</name>
        <dbReference type="ChEBI" id="CHEBI:58210"/>
    </ligand>
</feature>
<dbReference type="SUPFAM" id="SSF51395">
    <property type="entry name" value="FMN-linked oxidoreductases"/>
    <property type="match status" value="1"/>
</dbReference>
<keyword evidence="7" id="KW-0560">Oxidoreductase</keyword>
<feature type="binding site" evidence="16">
    <location>
        <position position="180"/>
    </location>
    <ligand>
        <name>glyoxylate</name>
        <dbReference type="ChEBI" id="CHEBI:36655"/>
    </ligand>
</feature>
<dbReference type="PATRIC" id="fig|1423802.4.peg.226"/>
<dbReference type="PANTHER" id="PTHR10578:SF107">
    <property type="entry name" value="2-HYDROXYACID OXIDASE 1"/>
    <property type="match status" value="1"/>
</dbReference>
<dbReference type="EMBL" id="AYZR01000008">
    <property type="protein sequence ID" value="KRM93512.1"/>
    <property type="molecule type" value="Genomic_DNA"/>
</dbReference>
<feature type="binding site" evidence="16">
    <location>
        <begin position="318"/>
        <end position="319"/>
    </location>
    <ligand>
        <name>FMN</name>
        <dbReference type="ChEBI" id="CHEBI:58210"/>
    </ligand>
</feature>
<dbReference type="GO" id="GO:0010181">
    <property type="term" value="F:FMN binding"/>
    <property type="evidence" value="ECO:0007669"/>
    <property type="project" value="InterPro"/>
</dbReference>
<feature type="binding site" evidence="16">
    <location>
        <position position="267"/>
    </location>
    <ligand>
        <name>glyoxylate</name>
        <dbReference type="ChEBI" id="CHEBI:36655"/>
    </ligand>
</feature>
<feature type="binding site" evidence="16">
    <location>
        <position position="240"/>
    </location>
    <ligand>
        <name>FMN</name>
        <dbReference type="ChEBI" id="CHEBI:58210"/>
    </ligand>
</feature>
<evidence type="ECO:0000313" key="18">
    <source>
        <dbReference type="EMBL" id="KRM93512.1"/>
    </source>
</evidence>
<dbReference type="RefSeq" id="WP_056978129.1">
    <property type="nucleotide sequence ID" value="NZ_AYZR01000008.1"/>
</dbReference>
<sequence length="369" mass="39184">MTVVNGYEQSDREEHINVLNLESLEKRAKEIIPTGGFGYIVGGSEDDWTLAQNRKAFTHKQIYPRTLANIDNPDMSTNVFGIDLKTPVMMAPLAAQGLAHSKGEVDTAKAFANEGALMAQSTYSSASIADTAAAGEGAPQFFQLYMSKDWKFNEAILDEAKKAGVKGIILTADATVDGYREADIINDFQFPIPMANLEKFSEGAGKGQGIAEIYAAAAQKISPDDVRRIAEYSDLPVIVKGIQTPEDAELAIGAGAAGIYVSNHGGRQLNGGPASFDALSAIADSVAGRVPIIFDSGVRRGSDVFKALAAGADLVALGRPFVYALALGGALGVQDAIQELNHEFATTMQLAGTKTIDEVKQSKLADFKY</sequence>
<proteinExistence type="inferred from homology"/>
<reference evidence="18 19" key="1">
    <citation type="journal article" date="2015" name="Genome Announc.">
        <title>Expanding the biotechnology potential of lactobacilli through comparative genomics of 213 strains and associated genera.</title>
        <authorList>
            <person name="Sun Z."/>
            <person name="Harris H.M."/>
            <person name="McCann A."/>
            <person name="Guo C."/>
            <person name="Argimon S."/>
            <person name="Zhang W."/>
            <person name="Yang X."/>
            <person name="Jeffery I.B."/>
            <person name="Cooney J.C."/>
            <person name="Kagawa T.F."/>
            <person name="Liu W."/>
            <person name="Song Y."/>
            <person name="Salvetti E."/>
            <person name="Wrobel A."/>
            <person name="Rasinkangas P."/>
            <person name="Parkhill J."/>
            <person name="Rea M.C."/>
            <person name="O'Sullivan O."/>
            <person name="Ritari J."/>
            <person name="Douillard F.P."/>
            <person name="Paul Ross R."/>
            <person name="Yang R."/>
            <person name="Briner A.E."/>
            <person name="Felis G.E."/>
            <person name="de Vos W.M."/>
            <person name="Barrangou R."/>
            <person name="Klaenhammer T.R."/>
            <person name="Caufield P.W."/>
            <person name="Cui Y."/>
            <person name="Zhang H."/>
            <person name="O'Toole P.W."/>
        </authorList>
    </citation>
    <scope>NUCLEOTIDE SEQUENCE [LARGE SCALE GENOMIC DNA]</scope>
    <source>
        <strain evidence="18 19">DSM 24302</strain>
    </source>
</reference>
<gene>
    <name evidence="18" type="ORF">FC56_GL000224</name>
</gene>
<comment type="catalytic activity">
    <reaction evidence="11">
        <text>mandelate + O2 = phenylglyoxylate + H2O2</text>
        <dbReference type="Rhea" id="RHEA:68968"/>
        <dbReference type="ChEBI" id="CHEBI:15379"/>
        <dbReference type="ChEBI" id="CHEBI:16240"/>
        <dbReference type="ChEBI" id="CHEBI:25147"/>
        <dbReference type="ChEBI" id="CHEBI:36656"/>
    </reaction>
</comment>
<feature type="binding site" evidence="16">
    <location>
        <position position="143"/>
    </location>
    <ligand>
        <name>FMN</name>
        <dbReference type="ChEBI" id="CHEBI:58210"/>
    </ligand>
</feature>
<feature type="binding site" evidence="16">
    <location>
        <position position="171"/>
    </location>
    <ligand>
        <name>FMN</name>
        <dbReference type="ChEBI" id="CHEBI:58210"/>
    </ligand>
</feature>
<evidence type="ECO:0000256" key="3">
    <source>
        <dbReference type="ARBA" id="ARBA00011881"/>
    </source>
</evidence>
<feature type="domain" description="FMN hydroxy acid dehydrogenase" evidence="17">
    <location>
        <begin position="13"/>
        <end position="369"/>
    </location>
</feature>
<evidence type="ECO:0000256" key="4">
    <source>
        <dbReference type="ARBA" id="ARBA00013087"/>
    </source>
</evidence>
<evidence type="ECO:0000256" key="16">
    <source>
        <dbReference type="PIRSR" id="PIRSR000138-2"/>
    </source>
</evidence>
<dbReference type="InterPro" id="IPR013785">
    <property type="entry name" value="Aldolase_TIM"/>
</dbReference>
<comment type="subunit">
    <text evidence="3">Homotetramer.</text>
</comment>
<accession>A0A0R2CPH0</accession>
<dbReference type="Proteomes" id="UP000051256">
    <property type="component" value="Unassembled WGS sequence"/>
</dbReference>
<dbReference type="Pfam" id="PF01070">
    <property type="entry name" value="FMN_dh"/>
    <property type="match status" value="1"/>
</dbReference>
<feature type="binding site" evidence="16">
    <location>
        <position position="264"/>
    </location>
    <ligand>
        <name>glyoxylate</name>
        <dbReference type="ChEBI" id="CHEBI:36655"/>
    </ligand>
</feature>
<evidence type="ECO:0000256" key="13">
    <source>
        <dbReference type="ARBA" id="ARBA00052949"/>
    </source>
</evidence>
<dbReference type="AlphaFoldDB" id="A0A0R2CPH0"/>
<evidence type="ECO:0000256" key="12">
    <source>
        <dbReference type="ARBA" id="ARBA00050773"/>
    </source>
</evidence>
<protein>
    <recommendedName>
        <fullName evidence="9">L-lactate oxidase</fullName>
        <ecNumber evidence="4">1.1.3.15</ecNumber>
    </recommendedName>
    <alternativeName>
        <fullName evidence="14">(S)-2-hydroxy-acid oxidase</fullName>
    </alternativeName>
</protein>
<dbReference type="FunFam" id="3.20.20.70:FF:000029">
    <property type="entry name" value="L-lactate dehydrogenase"/>
    <property type="match status" value="1"/>
</dbReference>
<dbReference type="InterPro" id="IPR012133">
    <property type="entry name" value="Alpha-hydoxy_acid_DH_FMN"/>
</dbReference>
<dbReference type="PROSITE" id="PS51349">
    <property type="entry name" value="FMN_HYDROXY_ACID_DH_2"/>
    <property type="match status" value="1"/>
</dbReference>
<evidence type="ECO:0000256" key="11">
    <source>
        <dbReference type="ARBA" id="ARBA00050549"/>
    </source>
</evidence>
<feature type="active site" description="Proton acceptor" evidence="15">
    <location>
        <position position="264"/>
    </location>
</feature>
<feature type="binding site" evidence="16">
    <location>
        <begin position="295"/>
        <end position="299"/>
    </location>
    <ligand>
        <name>FMN</name>
        <dbReference type="ChEBI" id="CHEBI:58210"/>
    </ligand>
</feature>
<evidence type="ECO:0000256" key="8">
    <source>
        <dbReference type="ARBA" id="ARBA00024042"/>
    </source>
</evidence>
<organism evidence="18 19">
    <name type="scientific">Lentilactobacillus senioris DSM 24302 = JCM 17472</name>
    <dbReference type="NCBI Taxonomy" id="1423802"/>
    <lineage>
        <taxon>Bacteria</taxon>
        <taxon>Bacillati</taxon>
        <taxon>Bacillota</taxon>
        <taxon>Bacilli</taxon>
        <taxon>Lactobacillales</taxon>
        <taxon>Lactobacillaceae</taxon>
        <taxon>Lentilactobacillus</taxon>
    </lineage>
</organism>
<dbReference type="PIRSF" id="PIRSF000138">
    <property type="entry name" value="Al-hdrx_acd_dh"/>
    <property type="match status" value="1"/>
</dbReference>
<evidence type="ECO:0000259" key="17">
    <source>
        <dbReference type="PROSITE" id="PS51349"/>
    </source>
</evidence>
<name>A0A0R2CPH0_9LACO</name>
<feature type="binding site" evidence="16">
    <location>
        <position position="262"/>
    </location>
    <ligand>
        <name>FMN</name>
        <dbReference type="ChEBI" id="CHEBI:58210"/>
    </ligand>
</feature>
<keyword evidence="6 16" id="KW-0288">FMN</keyword>